<comment type="caution">
    <text evidence="1">The sequence shown here is derived from an EMBL/GenBank/DDBJ whole genome shotgun (WGS) entry which is preliminary data.</text>
</comment>
<evidence type="ECO:0000313" key="1">
    <source>
        <dbReference type="EMBL" id="GGR75921.1"/>
    </source>
</evidence>
<evidence type="ECO:0000313" key="2">
    <source>
        <dbReference type="Proteomes" id="UP000606194"/>
    </source>
</evidence>
<name>A0A918FS82_9ACTN</name>
<organism evidence="1 2">
    <name type="scientific">Streptomyces humidus</name>
    <dbReference type="NCBI Taxonomy" id="52259"/>
    <lineage>
        <taxon>Bacteria</taxon>
        <taxon>Bacillati</taxon>
        <taxon>Actinomycetota</taxon>
        <taxon>Actinomycetes</taxon>
        <taxon>Kitasatosporales</taxon>
        <taxon>Streptomycetaceae</taxon>
        <taxon>Streptomyces</taxon>
    </lineage>
</organism>
<gene>
    <name evidence="1" type="ORF">GCM10010269_13820</name>
</gene>
<sequence>MAPLQYDFVMDGPRARDLPAHGCALDLHPYAFGAGRCVRKTPARTLVVQVARTTPASGCWSARPSPAA</sequence>
<dbReference type="RefSeq" id="WP_373308066.1">
    <property type="nucleotide sequence ID" value="NZ_BMTL01000005.1"/>
</dbReference>
<reference evidence="1" key="1">
    <citation type="journal article" date="2014" name="Int. J. Syst. Evol. Microbiol.">
        <title>Complete genome sequence of Corynebacterium casei LMG S-19264T (=DSM 44701T), isolated from a smear-ripened cheese.</title>
        <authorList>
            <consortium name="US DOE Joint Genome Institute (JGI-PGF)"/>
            <person name="Walter F."/>
            <person name="Albersmeier A."/>
            <person name="Kalinowski J."/>
            <person name="Ruckert C."/>
        </authorList>
    </citation>
    <scope>NUCLEOTIDE SEQUENCE</scope>
    <source>
        <strain evidence="1">JCM 4386</strain>
    </source>
</reference>
<dbReference type="InterPro" id="IPR027266">
    <property type="entry name" value="TrmE/GcvT-like"/>
</dbReference>
<dbReference type="Gene3D" id="3.30.1360.120">
    <property type="entry name" value="Probable tRNA modification gtpase trme, domain 1"/>
    <property type="match status" value="1"/>
</dbReference>
<dbReference type="EMBL" id="BMTL01000005">
    <property type="protein sequence ID" value="GGR75921.1"/>
    <property type="molecule type" value="Genomic_DNA"/>
</dbReference>
<reference evidence="1" key="2">
    <citation type="submission" date="2020-09" db="EMBL/GenBank/DDBJ databases">
        <authorList>
            <person name="Sun Q."/>
            <person name="Ohkuma M."/>
        </authorList>
    </citation>
    <scope>NUCLEOTIDE SEQUENCE</scope>
    <source>
        <strain evidence="1">JCM 4386</strain>
    </source>
</reference>
<accession>A0A918FS82</accession>
<dbReference type="AlphaFoldDB" id="A0A918FS82"/>
<dbReference type="Proteomes" id="UP000606194">
    <property type="component" value="Unassembled WGS sequence"/>
</dbReference>
<proteinExistence type="predicted"/>
<protein>
    <submittedName>
        <fullName evidence="1">Uncharacterized protein</fullName>
    </submittedName>
</protein>
<keyword evidence="2" id="KW-1185">Reference proteome</keyword>